<dbReference type="Pfam" id="PF12937">
    <property type="entry name" value="F-box-like"/>
    <property type="match status" value="1"/>
</dbReference>
<name>A0A061ALH5_RHOTO</name>
<dbReference type="Gene3D" id="3.80.10.10">
    <property type="entry name" value="Ribonuclease Inhibitor"/>
    <property type="match status" value="1"/>
</dbReference>
<evidence type="ECO:0000313" key="2">
    <source>
        <dbReference type="EMBL" id="CDR37958.1"/>
    </source>
</evidence>
<dbReference type="InterPro" id="IPR032675">
    <property type="entry name" value="LRR_dom_sf"/>
</dbReference>
<dbReference type="SUPFAM" id="SSF52047">
    <property type="entry name" value="RNI-like"/>
    <property type="match status" value="1"/>
</dbReference>
<protein>
    <submittedName>
        <fullName evidence="2">RHTO0S03e01332g1_1</fullName>
    </submittedName>
</protein>
<reference evidence="2" key="1">
    <citation type="journal article" date="2014" name="Genome Announc.">
        <title>Draft genome sequence of Rhodosporidium toruloides CECT1137, an oleaginous yeast of biotechnological interest.</title>
        <authorList>
            <person name="Morin N."/>
            <person name="Calcas X."/>
            <person name="Devillers H."/>
            <person name="Durrens P."/>
            <person name="Sherman D.J."/>
            <person name="Nicaud J.-M."/>
            <person name="Neuveglise C."/>
        </authorList>
    </citation>
    <scope>NUCLEOTIDE SEQUENCE</scope>
    <source>
        <strain evidence="2">CECT1137</strain>
    </source>
</reference>
<dbReference type="InterPro" id="IPR036047">
    <property type="entry name" value="F-box-like_dom_sf"/>
</dbReference>
<dbReference type="OrthoDB" id="5139510at2759"/>
<dbReference type="InterPro" id="IPR001810">
    <property type="entry name" value="F-box_dom"/>
</dbReference>
<gene>
    <name evidence="2" type="ORF">RHTO0S_03e01332g</name>
</gene>
<dbReference type="EMBL" id="LK052938">
    <property type="protein sequence ID" value="CDR37958.1"/>
    <property type="molecule type" value="Genomic_DNA"/>
</dbReference>
<organism evidence="2">
    <name type="scientific">Rhodotorula toruloides</name>
    <name type="common">Yeast</name>
    <name type="synonym">Rhodosporidium toruloides</name>
    <dbReference type="NCBI Taxonomy" id="5286"/>
    <lineage>
        <taxon>Eukaryota</taxon>
        <taxon>Fungi</taxon>
        <taxon>Dikarya</taxon>
        <taxon>Basidiomycota</taxon>
        <taxon>Pucciniomycotina</taxon>
        <taxon>Microbotryomycetes</taxon>
        <taxon>Sporidiobolales</taxon>
        <taxon>Sporidiobolaceae</taxon>
        <taxon>Rhodotorula</taxon>
    </lineage>
</organism>
<evidence type="ECO:0000259" key="1">
    <source>
        <dbReference type="PROSITE" id="PS50181"/>
    </source>
</evidence>
<dbReference type="SUPFAM" id="SSF81383">
    <property type="entry name" value="F-box domain"/>
    <property type="match status" value="1"/>
</dbReference>
<dbReference type="PROSITE" id="PS50181">
    <property type="entry name" value="FBOX"/>
    <property type="match status" value="1"/>
</dbReference>
<sequence>MNPFDRLPDELLRYIFDFLSVSKDPYLKGDLRRCLFVCQRFYQLARPLLWRRIHVHSKRDLDLVLLDKRTGDTSEYTTSLCLANKMSFKEGAASKEDFEELVGFLPRVKDVSLHALQLDMIPFDAVSSLKFLTTLSIRNVSDEWTGFSSNQLVSLEIIGCRLSTSAFLTQRDFPHLRALSLFVEPTLNPFVPTLSYAALDPKLLVQLDMLQLPLQDALASGSIWAPLQQVPTLLYQWSGDSTGRWRAPPRFWRKPNLVLIEHVLVERDYSSFGLHISEYSSLKTVSIAHGFSTPDVAGLVKICLEKGIKIISVGCGNDLGVKQDFWTYAKREKEALKRA</sequence>
<proteinExistence type="predicted"/>
<feature type="domain" description="F-box" evidence="1">
    <location>
        <begin position="1"/>
        <end position="53"/>
    </location>
</feature>
<accession>A0A061ALH5</accession>
<dbReference type="AlphaFoldDB" id="A0A061ALH5"/>